<keyword evidence="3" id="KW-1003">Cell membrane</keyword>
<feature type="signal peptide" evidence="14">
    <location>
        <begin position="1"/>
        <end position="23"/>
    </location>
</feature>
<keyword evidence="5 14" id="KW-0732">Signal</keyword>
<keyword evidence="9 13" id="KW-0472">Membrane</keyword>
<dbReference type="Pfam" id="PF12301">
    <property type="entry name" value="CD99L2"/>
    <property type="match status" value="1"/>
</dbReference>
<feature type="compositionally biased region" description="Low complexity" evidence="12">
    <location>
        <begin position="37"/>
        <end position="47"/>
    </location>
</feature>
<dbReference type="GO" id="GO:0007155">
    <property type="term" value="P:cell adhesion"/>
    <property type="evidence" value="ECO:0007669"/>
    <property type="project" value="UniProtKB-KW"/>
</dbReference>
<comment type="similarity">
    <text evidence="2">Belongs to the CD99 family.</text>
</comment>
<evidence type="ECO:0000256" key="10">
    <source>
        <dbReference type="ARBA" id="ARBA00037814"/>
    </source>
</evidence>
<organism evidence="15 16">
    <name type="scientific">Scleropages formosus</name>
    <name type="common">Asian bonytongue</name>
    <name type="synonym">Osteoglossum formosum</name>
    <dbReference type="NCBI Taxonomy" id="113540"/>
    <lineage>
        <taxon>Eukaryota</taxon>
        <taxon>Metazoa</taxon>
        <taxon>Chordata</taxon>
        <taxon>Craniata</taxon>
        <taxon>Vertebrata</taxon>
        <taxon>Euteleostomi</taxon>
        <taxon>Actinopterygii</taxon>
        <taxon>Neopterygii</taxon>
        <taxon>Teleostei</taxon>
        <taxon>Osteoglossocephala</taxon>
        <taxon>Osteoglossomorpha</taxon>
        <taxon>Osteoglossiformes</taxon>
        <taxon>Osteoglossidae</taxon>
        <taxon>Scleropages</taxon>
    </lineage>
</organism>
<dbReference type="Proteomes" id="UP000694397">
    <property type="component" value="Chromosome 4"/>
</dbReference>
<dbReference type="OrthoDB" id="8961553at2759"/>
<feature type="region of interest" description="Disordered" evidence="12">
    <location>
        <begin position="205"/>
        <end position="233"/>
    </location>
</feature>
<reference evidence="15" key="3">
    <citation type="submission" date="2025-09" db="UniProtKB">
        <authorList>
            <consortium name="Ensembl"/>
        </authorList>
    </citation>
    <scope>IDENTIFICATION</scope>
</reference>
<evidence type="ECO:0000256" key="7">
    <source>
        <dbReference type="ARBA" id="ARBA00022949"/>
    </source>
</evidence>
<feature type="chain" id="PRO_5034693459" description="CD99 antigen-like protein 2" evidence="14">
    <location>
        <begin position="24"/>
        <end position="233"/>
    </location>
</feature>
<comment type="subcellular location">
    <subcellularLocation>
        <location evidence="1">Cell junction</location>
    </subcellularLocation>
    <subcellularLocation>
        <location evidence="10">Cell membrane</location>
        <topology evidence="10">Single-pass type I membrane protein</topology>
        <orientation evidence="10">Extracellular side</orientation>
    </subcellularLocation>
</comment>
<evidence type="ECO:0000256" key="5">
    <source>
        <dbReference type="ARBA" id="ARBA00022729"/>
    </source>
</evidence>
<keyword evidence="7" id="KW-0965">Cell junction</keyword>
<evidence type="ECO:0000256" key="2">
    <source>
        <dbReference type="ARBA" id="ARBA00008763"/>
    </source>
</evidence>
<keyword evidence="16" id="KW-1185">Reference proteome</keyword>
<evidence type="ECO:0000256" key="3">
    <source>
        <dbReference type="ARBA" id="ARBA00022475"/>
    </source>
</evidence>
<keyword evidence="4 13" id="KW-0812">Transmembrane</keyword>
<keyword evidence="6" id="KW-0130">Cell adhesion</keyword>
<feature type="transmembrane region" description="Helical" evidence="13">
    <location>
        <begin position="163"/>
        <end position="184"/>
    </location>
</feature>
<keyword evidence="8 13" id="KW-1133">Transmembrane helix</keyword>
<evidence type="ECO:0000256" key="9">
    <source>
        <dbReference type="ARBA" id="ARBA00023136"/>
    </source>
</evidence>
<evidence type="ECO:0000256" key="4">
    <source>
        <dbReference type="ARBA" id="ARBA00022692"/>
    </source>
</evidence>
<evidence type="ECO:0000313" key="16">
    <source>
        <dbReference type="Proteomes" id="UP000694397"/>
    </source>
</evidence>
<evidence type="ECO:0000256" key="14">
    <source>
        <dbReference type="SAM" id="SignalP"/>
    </source>
</evidence>
<feature type="region of interest" description="Disordered" evidence="12">
    <location>
        <begin position="34"/>
        <end position="156"/>
    </location>
</feature>
<evidence type="ECO:0000256" key="13">
    <source>
        <dbReference type="SAM" id="Phobius"/>
    </source>
</evidence>
<dbReference type="PANTHER" id="PTHR15076:SF12">
    <property type="entry name" value="CD99 ANTIGEN-LIKE PROTEIN 2"/>
    <property type="match status" value="1"/>
</dbReference>
<evidence type="ECO:0000256" key="8">
    <source>
        <dbReference type="ARBA" id="ARBA00022989"/>
    </source>
</evidence>
<accession>A0A8C9S319</accession>
<name>A0A8C9S319_SCLFO</name>
<dbReference type="InterPro" id="IPR022078">
    <property type="entry name" value="CD99L2"/>
</dbReference>
<feature type="compositionally biased region" description="Basic and acidic residues" evidence="12">
    <location>
        <begin position="78"/>
        <end position="87"/>
    </location>
</feature>
<dbReference type="GO" id="GO:0070161">
    <property type="term" value="C:anchoring junction"/>
    <property type="evidence" value="ECO:0007669"/>
    <property type="project" value="UniProtKB-SubCell"/>
</dbReference>
<evidence type="ECO:0000256" key="1">
    <source>
        <dbReference type="ARBA" id="ARBA00004282"/>
    </source>
</evidence>
<evidence type="ECO:0000313" key="15">
    <source>
        <dbReference type="Ensembl" id="ENSSFOP00015031454.2"/>
    </source>
</evidence>
<dbReference type="Ensembl" id="ENSSFOT00015031806.2">
    <property type="protein sequence ID" value="ENSSFOP00015031454.2"/>
    <property type="gene ID" value="ENSSFOG00015020154.2"/>
</dbReference>
<feature type="compositionally biased region" description="Acidic residues" evidence="12">
    <location>
        <begin position="93"/>
        <end position="104"/>
    </location>
</feature>
<feature type="compositionally biased region" description="Polar residues" evidence="12">
    <location>
        <begin position="209"/>
        <end position="223"/>
    </location>
</feature>
<gene>
    <name evidence="15" type="primary">CD99L2</name>
</gene>
<proteinExistence type="inferred from homology"/>
<reference evidence="15" key="2">
    <citation type="submission" date="2025-08" db="UniProtKB">
        <authorList>
            <consortium name="Ensembl"/>
        </authorList>
    </citation>
    <scope>IDENTIFICATION</scope>
</reference>
<reference evidence="15 16" key="1">
    <citation type="submission" date="2019-04" db="EMBL/GenBank/DDBJ databases">
        <authorList>
            <consortium name="Wellcome Sanger Institute Data Sharing"/>
        </authorList>
    </citation>
    <scope>NUCLEOTIDE SEQUENCE [LARGE SCALE GENOMIC DNA]</scope>
</reference>
<dbReference type="GeneTree" id="ENSGT00940000154344"/>
<evidence type="ECO:0000256" key="6">
    <source>
        <dbReference type="ARBA" id="ARBA00022889"/>
    </source>
</evidence>
<dbReference type="PANTHER" id="PTHR15076">
    <property type="entry name" value="CD99/MIC2 PROTEIN RELATED"/>
    <property type="match status" value="1"/>
</dbReference>
<sequence>MATRRTWCLLVAFAALTLLQALAQDLSLLDALDETSPKPTAAPKAKPQPAPAGGGKGGADFDLSDFFDATTKVPGKPKPKEKPKPEKPAPAADDLDLSDALDPDNDIRKERNKKGGGQISDSDLFDIVDTGDYSPDKGKGGRGSVMDSTDDRSYDTTAETGTVAGIASAVLMALMGAVGSYVSYQKKKFCFSVQQSLNAEYVKAESPESVVSQEPPVQQTLLQPPSAEPPSQP</sequence>
<evidence type="ECO:0000256" key="11">
    <source>
        <dbReference type="ARBA" id="ARBA00040427"/>
    </source>
</evidence>
<evidence type="ECO:0000256" key="12">
    <source>
        <dbReference type="SAM" id="MobiDB-lite"/>
    </source>
</evidence>
<dbReference type="AlphaFoldDB" id="A0A8C9S319"/>
<protein>
    <recommendedName>
        <fullName evidence="11">CD99 antigen-like protein 2</fullName>
    </recommendedName>
</protein>
<dbReference type="GO" id="GO:0005886">
    <property type="term" value="C:plasma membrane"/>
    <property type="evidence" value="ECO:0007669"/>
    <property type="project" value="UniProtKB-SubCell"/>
</dbReference>